<proteinExistence type="predicted"/>
<dbReference type="Proteomes" id="UP000805649">
    <property type="component" value="Unassembled WGS sequence"/>
</dbReference>
<keyword evidence="2" id="KW-1185">Reference proteome</keyword>
<evidence type="ECO:0000313" key="1">
    <source>
        <dbReference type="EMBL" id="KAL0931811.1"/>
    </source>
</evidence>
<dbReference type="EMBL" id="VUJX02000009">
    <property type="protein sequence ID" value="KAL0931811.1"/>
    <property type="molecule type" value="Genomic_DNA"/>
</dbReference>
<evidence type="ECO:0000313" key="2">
    <source>
        <dbReference type="Proteomes" id="UP000805649"/>
    </source>
</evidence>
<comment type="caution">
    <text evidence="1">The sequence shown here is derived from an EMBL/GenBank/DDBJ whole genome shotgun (WGS) entry which is preliminary data.</text>
</comment>
<accession>A0ACC3YIU9</accession>
<sequence length="373" mass="40050">MPGSTSNGNVSQSVDWPALKAWIAQKEAYEAQHGRPAPLTDVEASAIAVLLQPAPRPEPVIGKENWIGVLNHFLQVREKKVTFSDEARQIPRLGKAPELRWACFAKFDSTGDTFPRAGNGIDEGASLSPDFTRKQDAKQFAAKCACEWLMENGLMRRNGDLPMIPPPFPSPAAERAATSAVPQLASVPTRKRSPPSSPPTLVTHDLSSIKQETSPTEPESYIAFSEPSPRQPPSSPKQKPAKAPRMTSPAKPSASNSMSTTASSSAATSPGGAGAATSPSDVPATKRVTDLCTRLGFPAPDYRIGEDDSVPGGNIWKGTAYFDNSPVVPEDIGTVRGIYTKKATKEKMAELILDWLLAQQKKRGQEKKAILEA</sequence>
<organism evidence="1 2">
    <name type="scientific">Colletotrichum truncatum</name>
    <name type="common">Anthracnose fungus</name>
    <name type="synonym">Colletotrichum capsici</name>
    <dbReference type="NCBI Taxonomy" id="5467"/>
    <lineage>
        <taxon>Eukaryota</taxon>
        <taxon>Fungi</taxon>
        <taxon>Dikarya</taxon>
        <taxon>Ascomycota</taxon>
        <taxon>Pezizomycotina</taxon>
        <taxon>Sordariomycetes</taxon>
        <taxon>Hypocreomycetidae</taxon>
        <taxon>Glomerellales</taxon>
        <taxon>Glomerellaceae</taxon>
        <taxon>Colletotrichum</taxon>
        <taxon>Colletotrichum truncatum species complex</taxon>
    </lineage>
</organism>
<name>A0ACC3YIU9_COLTU</name>
<reference evidence="1 2" key="1">
    <citation type="journal article" date="2020" name="Phytopathology">
        <title>Genome Sequence Resources of Colletotrichum truncatum, C. plurivorum, C. musicola, and C. sojae: Four Species Pathogenic to Soybean (Glycine max).</title>
        <authorList>
            <person name="Rogerio F."/>
            <person name="Boufleur T.R."/>
            <person name="Ciampi-Guillardi M."/>
            <person name="Sukno S.A."/>
            <person name="Thon M.R."/>
            <person name="Massola Junior N.S."/>
            <person name="Baroncelli R."/>
        </authorList>
    </citation>
    <scope>NUCLEOTIDE SEQUENCE [LARGE SCALE GENOMIC DNA]</scope>
    <source>
        <strain evidence="1 2">CMES1059</strain>
    </source>
</reference>
<protein>
    <submittedName>
        <fullName evidence="1">Uncharacterized protein</fullName>
    </submittedName>
</protein>
<gene>
    <name evidence="1" type="ORF">CTRU02_212764</name>
</gene>